<proteinExistence type="predicted"/>
<dbReference type="InterPro" id="IPR027417">
    <property type="entry name" value="P-loop_NTPase"/>
</dbReference>
<dbReference type="AlphaFoldDB" id="A0A2T3M7I0"/>
<dbReference type="CDD" id="cd02042">
    <property type="entry name" value="ParAB_family"/>
    <property type="match status" value="1"/>
</dbReference>
<name>A0A2T3M7I0_9GAMM</name>
<dbReference type="InterPro" id="IPR002586">
    <property type="entry name" value="CobQ/CobB/MinD/ParA_Nub-bd_dom"/>
</dbReference>
<dbReference type="PANTHER" id="PTHR13696:SF96">
    <property type="entry name" value="COBQ_COBB_MIND_PARA NUCLEOTIDE BINDING DOMAIN-CONTAINING PROTEIN"/>
    <property type="match status" value="1"/>
</dbReference>
<dbReference type="RefSeq" id="WP_107238156.1">
    <property type="nucleotide sequence ID" value="NZ_PYLW01000043.1"/>
</dbReference>
<sequence length="218" mass="24541">MGKVILLGHQKGGVGKSNTAVNLAVAISKEKYQGETDRILLIDADPQATLYRWAQRREENETSNAFPCIRLDGNVTKQIKREADKYDYVIVDAAGRDSREMRSAMLAVDLMLMPTKASLSDLELLEHMAETVETARDYNPELNVAVFINMAPTNSQSEKTIAKQLLKEFPEFILLNTVISERKAHRDAFSEALGIHEWKDTKAKAEMSCLLKEIENEI</sequence>
<protein>
    <submittedName>
        <fullName evidence="2">Chromosome partitioning protein ParA</fullName>
    </submittedName>
</protein>
<organism evidence="2 3">
    <name type="scientific">Photobacterium iliopiscarium</name>
    <dbReference type="NCBI Taxonomy" id="56192"/>
    <lineage>
        <taxon>Bacteria</taxon>
        <taxon>Pseudomonadati</taxon>
        <taxon>Pseudomonadota</taxon>
        <taxon>Gammaproteobacteria</taxon>
        <taxon>Vibrionales</taxon>
        <taxon>Vibrionaceae</taxon>
        <taxon>Photobacterium</taxon>
    </lineage>
</organism>
<comment type="caution">
    <text evidence="2">The sequence shown here is derived from an EMBL/GenBank/DDBJ whole genome shotgun (WGS) entry which is preliminary data.</text>
</comment>
<feature type="domain" description="CobQ/CobB/MinD/ParA nucleotide binding" evidence="1">
    <location>
        <begin position="9"/>
        <end position="190"/>
    </location>
</feature>
<dbReference type="Proteomes" id="UP000241954">
    <property type="component" value="Unassembled WGS sequence"/>
</dbReference>
<dbReference type="PANTHER" id="PTHR13696">
    <property type="entry name" value="P-LOOP CONTAINING NUCLEOSIDE TRIPHOSPHATE HYDROLASE"/>
    <property type="match status" value="1"/>
</dbReference>
<gene>
    <name evidence="2" type="ORF">C9I88_19935</name>
</gene>
<dbReference type="SUPFAM" id="SSF52540">
    <property type="entry name" value="P-loop containing nucleoside triphosphate hydrolases"/>
    <property type="match status" value="1"/>
</dbReference>
<evidence type="ECO:0000313" key="3">
    <source>
        <dbReference type="Proteomes" id="UP000241954"/>
    </source>
</evidence>
<dbReference type="Pfam" id="PF01656">
    <property type="entry name" value="CbiA"/>
    <property type="match status" value="1"/>
</dbReference>
<dbReference type="InterPro" id="IPR050678">
    <property type="entry name" value="DNA_Partitioning_ATPase"/>
</dbReference>
<accession>A0A2T3M7I0</accession>
<reference evidence="2 3" key="1">
    <citation type="submission" date="2018-01" db="EMBL/GenBank/DDBJ databases">
        <title>Whole genome sequencing of Histamine producing bacteria.</title>
        <authorList>
            <person name="Butler K."/>
        </authorList>
    </citation>
    <scope>NUCLEOTIDE SEQUENCE [LARGE SCALE GENOMIC DNA]</scope>
    <source>
        <strain evidence="2 3">NCIMB 13481</strain>
    </source>
</reference>
<evidence type="ECO:0000313" key="2">
    <source>
        <dbReference type="EMBL" id="PSV88146.1"/>
    </source>
</evidence>
<evidence type="ECO:0000259" key="1">
    <source>
        <dbReference type="Pfam" id="PF01656"/>
    </source>
</evidence>
<dbReference type="EMBL" id="PYLW01000043">
    <property type="protein sequence ID" value="PSV88146.1"/>
    <property type="molecule type" value="Genomic_DNA"/>
</dbReference>
<dbReference type="Gene3D" id="3.40.50.300">
    <property type="entry name" value="P-loop containing nucleotide triphosphate hydrolases"/>
    <property type="match status" value="1"/>
</dbReference>
<dbReference type="PIRSF" id="PIRSF009320">
    <property type="entry name" value="Nuc_binding_HP_1000"/>
    <property type="match status" value="1"/>
</dbReference>